<dbReference type="SUPFAM" id="SSF55073">
    <property type="entry name" value="Nucleotide cyclase"/>
    <property type="match status" value="1"/>
</dbReference>
<sequence>MDDRYRFISLQSGRLATIPAAILLVFSPPARAATCLPGSGTTVNRLLDRIDDDPKQGLQQVDTALSRERNPVRRAHLLGVRALALGVLSRNDDAASAARSARDLLPASAVPLRDALTVLETSNTFHLDKAAHDLPLLRQIVERYPTGVGLHACAVAAAGDLERRAGNLIDAAHYLIDAYRETRRGADGRLAADTAHLLFKLVADAGDDSTALALNASALRFYARRPARAKSVLLTVFRARLLNKRGEFATAFHLMTLAESAMRGRGDDVGDAYRALEICRALVGLGRAKEAGRRCDIAHRTFATSSLSAAAQTDILRAEIALSSGKPRNAIRLLDPVIAGPYSRSSSVNISDAYRLRADAQRRVGNNRGAFVDLQEYVKRYRAWSEAARARQTVVTGVWLSRDQQMLRASKAEARLAQESLVVAHWIGWVRLLVITAVLGLVMLIVLILLGARHRRHLVAMTLTDPLTGLPNRRGIIQRADSALADAARLTGSAAIALIDLDHFKAINDAHGHAGGDAVLVTLARAANDILPPPAILGRWGGEEFLAVFPDTTAIDAAMLLELLRETIRGGAGTNIPIRFSAGIADWQPIRGPMTGNALIALADAAAYRAKAEGRDRSCFAGEEILGQPRQNGSVCLQNSSGG</sequence>
<dbReference type="InterPro" id="IPR029787">
    <property type="entry name" value="Nucleotide_cyclase"/>
</dbReference>
<organism evidence="5 6">
    <name type="scientific">Sphingomonas hylomeconis</name>
    <dbReference type="NCBI Taxonomy" id="1395958"/>
    <lineage>
        <taxon>Bacteria</taxon>
        <taxon>Pseudomonadati</taxon>
        <taxon>Pseudomonadota</taxon>
        <taxon>Alphaproteobacteria</taxon>
        <taxon>Sphingomonadales</taxon>
        <taxon>Sphingomonadaceae</taxon>
        <taxon>Sphingomonas</taxon>
    </lineage>
</organism>
<dbReference type="PROSITE" id="PS50887">
    <property type="entry name" value="GGDEF"/>
    <property type="match status" value="1"/>
</dbReference>
<feature type="signal peptide" evidence="3">
    <location>
        <begin position="1"/>
        <end position="32"/>
    </location>
</feature>
<dbReference type="EC" id="2.7.7.65" evidence="1"/>
<comment type="caution">
    <text evidence="5">The sequence shown here is derived from an EMBL/GenBank/DDBJ whole genome shotgun (WGS) entry which is preliminary data.</text>
</comment>
<protein>
    <recommendedName>
        <fullName evidence="1">diguanylate cyclase</fullName>
        <ecNumber evidence="1">2.7.7.65</ecNumber>
    </recommendedName>
</protein>
<keyword evidence="5" id="KW-0808">Transferase</keyword>
<gene>
    <name evidence="5" type="ORF">ACFONA_16855</name>
</gene>
<feature type="chain" id="PRO_5046830954" description="diguanylate cyclase" evidence="3">
    <location>
        <begin position="33"/>
        <end position="643"/>
    </location>
</feature>
<feature type="transmembrane region" description="Helical" evidence="2">
    <location>
        <begin position="426"/>
        <end position="452"/>
    </location>
</feature>
<accession>A0ABV7SZR0</accession>
<dbReference type="Gene3D" id="3.30.70.270">
    <property type="match status" value="1"/>
</dbReference>
<dbReference type="CDD" id="cd01949">
    <property type="entry name" value="GGDEF"/>
    <property type="match status" value="1"/>
</dbReference>
<dbReference type="Proteomes" id="UP001595713">
    <property type="component" value="Unassembled WGS sequence"/>
</dbReference>
<dbReference type="Pfam" id="PF00990">
    <property type="entry name" value="GGDEF"/>
    <property type="match status" value="1"/>
</dbReference>
<feature type="domain" description="GGDEF" evidence="4">
    <location>
        <begin position="492"/>
        <end position="623"/>
    </location>
</feature>
<dbReference type="SMART" id="SM00267">
    <property type="entry name" value="GGDEF"/>
    <property type="match status" value="1"/>
</dbReference>
<keyword evidence="2" id="KW-1133">Transmembrane helix</keyword>
<proteinExistence type="predicted"/>
<evidence type="ECO:0000259" key="4">
    <source>
        <dbReference type="PROSITE" id="PS50887"/>
    </source>
</evidence>
<evidence type="ECO:0000256" key="2">
    <source>
        <dbReference type="SAM" id="Phobius"/>
    </source>
</evidence>
<evidence type="ECO:0000256" key="3">
    <source>
        <dbReference type="SAM" id="SignalP"/>
    </source>
</evidence>
<name>A0ABV7SZR0_9SPHN</name>
<keyword evidence="2" id="KW-0472">Membrane</keyword>
<dbReference type="EMBL" id="JBHRXP010000009">
    <property type="protein sequence ID" value="MFC3581841.1"/>
    <property type="molecule type" value="Genomic_DNA"/>
</dbReference>
<dbReference type="InterPro" id="IPR011990">
    <property type="entry name" value="TPR-like_helical_dom_sf"/>
</dbReference>
<evidence type="ECO:0000313" key="6">
    <source>
        <dbReference type="Proteomes" id="UP001595713"/>
    </source>
</evidence>
<dbReference type="RefSeq" id="WP_261294733.1">
    <property type="nucleotide sequence ID" value="NZ_JANQBK010000009.1"/>
</dbReference>
<dbReference type="InterPro" id="IPR000160">
    <property type="entry name" value="GGDEF_dom"/>
</dbReference>
<dbReference type="PANTHER" id="PTHR45138:SF24">
    <property type="entry name" value="DIGUANYLATE CYCLASE DGCC-RELATED"/>
    <property type="match status" value="1"/>
</dbReference>
<dbReference type="InterPro" id="IPR043128">
    <property type="entry name" value="Rev_trsase/Diguanyl_cyclase"/>
</dbReference>
<reference evidence="6" key="1">
    <citation type="journal article" date="2019" name="Int. J. Syst. Evol. Microbiol.">
        <title>The Global Catalogue of Microorganisms (GCM) 10K type strain sequencing project: providing services to taxonomists for standard genome sequencing and annotation.</title>
        <authorList>
            <consortium name="The Broad Institute Genomics Platform"/>
            <consortium name="The Broad Institute Genome Sequencing Center for Infectious Disease"/>
            <person name="Wu L."/>
            <person name="Ma J."/>
        </authorList>
    </citation>
    <scope>NUCLEOTIDE SEQUENCE [LARGE SCALE GENOMIC DNA]</scope>
    <source>
        <strain evidence="6">KCTC 42739</strain>
    </source>
</reference>
<dbReference type="SUPFAM" id="SSF48452">
    <property type="entry name" value="TPR-like"/>
    <property type="match status" value="1"/>
</dbReference>
<evidence type="ECO:0000256" key="1">
    <source>
        <dbReference type="ARBA" id="ARBA00012528"/>
    </source>
</evidence>
<keyword evidence="5" id="KW-0548">Nucleotidyltransferase</keyword>
<dbReference type="GO" id="GO:0052621">
    <property type="term" value="F:diguanylate cyclase activity"/>
    <property type="evidence" value="ECO:0007669"/>
    <property type="project" value="UniProtKB-EC"/>
</dbReference>
<keyword evidence="6" id="KW-1185">Reference proteome</keyword>
<dbReference type="NCBIfam" id="TIGR00254">
    <property type="entry name" value="GGDEF"/>
    <property type="match status" value="1"/>
</dbReference>
<dbReference type="InterPro" id="IPR050469">
    <property type="entry name" value="Diguanylate_Cyclase"/>
</dbReference>
<evidence type="ECO:0000313" key="5">
    <source>
        <dbReference type="EMBL" id="MFC3581841.1"/>
    </source>
</evidence>
<dbReference type="PANTHER" id="PTHR45138">
    <property type="entry name" value="REGULATORY COMPONENTS OF SENSORY TRANSDUCTION SYSTEM"/>
    <property type="match status" value="1"/>
</dbReference>
<keyword evidence="2" id="KW-0812">Transmembrane</keyword>
<keyword evidence="3" id="KW-0732">Signal</keyword>